<dbReference type="InterPro" id="IPR024692">
    <property type="entry name" value="PTS_EI"/>
</dbReference>
<dbReference type="Pfam" id="PF00391">
    <property type="entry name" value="PEP-utilizers"/>
    <property type="match status" value="1"/>
</dbReference>
<dbReference type="AlphaFoldDB" id="Q1K319"/>
<dbReference type="PANTHER" id="PTHR46244:SF6">
    <property type="entry name" value="PHOSPHOENOLPYRUVATE-PROTEIN PHOSPHOTRANSFERASE"/>
    <property type="match status" value="1"/>
</dbReference>
<dbReference type="OrthoDB" id="9765468at2"/>
<dbReference type="PRINTS" id="PR01736">
    <property type="entry name" value="PHPHTRNFRASE"/>
</dbReference>
<keyword evidence="12 16" id="KW-0479">Metal-binding</keyword>
<evidence type="ECO:0000256" key="3">
    <source>
        <dbReference type="ARBA" id="ARBA00004496"/>
    </source>
</evidence>
<keyword evidence="13 16" id="KW-0418">Kinase</keyword>
<keyword evidence="8 16" id="KW-0963">Cytoplasm</keyword>
<evidence type="ECO:0000256" key="10">
    <source>
        <dbReference type="ARBA" id="ARBA00022679"/>
    </source>
</evidence>
<evidence type="ECO:0000313" key="23">
    <source>
        <dbReference type="EMBL" id="EAT16712.1"/>
    </source>
</evidence>
<dbReference type="RefSeq" id="WP_005998118.1">
    <property type="nucleotide sequence ID" value="NZ_AAEW02000003.1"/>
</dbReference>
<dbReference type="InterPro" id="IPR000121">
    <property type="entry name" value="PEP_util_C"/>
</dbReference>
<dbReference type="Gene3D" id="3.20.20.60">
    <property type="entry name" value="Phosphoenolpyruvate-binding domains"/>
    <property type="match status" value="1"/>
</dbReference>
<dbReference type="InterPro" id="IPR018274">
    <property type="entry name" value="PEP_util_AS"/>
</dbReference>
<evidence type="ECO:0000256" key="11">
    <source>
        <dbReference type="ARBA" id="ARBA00022683"/>
    </source>
</evidence>
<dbReference type="GO" id="GO:0005737">
    <property type="term" value="C:cytoplasm"/>
    <property type="evidence" value="ECO:0007669"/>
    <property type="project" value="UniProtKB-SubCell"/>
</dbReference>
<dbReference type="NCBIfam" id="TIGR01417">
    <property type="entry name" value="PTS_I_fam"/>
    <property type="match status" value="1"/>
</dbReference>
<evidence type="ECO:0000256" key="4">
    <source>
        <dbReference type="ARBA" id="ARBA00007837"/>
    </source>
</evidence>
<keyword evidence="11 16" id="KW-0598">Phosphotransferase system</keyword>
<evidence type="ECO:0000256" key="8">
    <source>
        <dbReference type="ARBA" id="ARBA00022490"/>
    </source>
</evidence>
<gene>
    <name evidence="23" type="ORF">Dace_1963</name>
</gene>
<dbReference type="EC" id="2.7.3.9" evidence="5 16"/>
<feature type="binding site" evidence="18">
    <location>
        <position position="343"/>
    </location>
    <ligand>
        <name>phosphoenolpyruvate</name>
        <dbReference type="ChEBI" id="CHEBI:58702"/>
    </ligand>
</feature>
<organism evidence="23 24">
    <name type="scientific">Desulfuromonas acetoxidans (strain DSM 684 / 11070)</name>
    <dbReference type="NCBI Taxonomy" id="281689"/>
    <lineage>
        <taxon>Bacteria</taxon>
        <taxon>Pseudomonadati</taxon>
        <taxon>Thermodesulfobacteriota</taxon>
        <taxon>Desulfuromonadia</taxon>
        <taxon>Desulfuromonadales</taxon>
        <taxon>Desulfuromonadaceae</taxon>
        <taxon>Desulfuromonas</taxon>
    </lineage>
</organism>
<evidence type="ECO:0000256" key="7">
    <source>
        <dbReference type="ARBA" id="ARBA00022448"/>
    </source>
</evidence>
<feature type="binding site" evidence="18">
    <location>
        <begin position="465"/>
        <end position="466"/>
    </location>
    <ligand>
        <name>phosphoenolpyruvate</name>
        <dbReference type="ChEBI" id="CHEBI:58702"/>
    </ligand>
</feature>
<evidence type="ECO:0000256" key="15">
    <source>
        <dbReference type="ARBA" id="ARBA00033235"/>
    </source>
</evidence>
<reference evidence="23" key="1">
    <citation type="submission" date="2006-05" db="EMBL/GenBank/DDBJ databases">
        <title>Annotation of the draft genome assembly of Desulfuromonas acetoxidans DSM 684.</title>
        <authorList>
            <consortium name="US DOE Joint Genome Institute (JGI-ORNL)"/>
            <person name="Larimer F."/>
            <person name="Land M."/>
            <person name="Hauser L."/>
        </authorList>
    </citation>
    <scope>NUCLEOTIDE SEQUENCE [LARGE SCALE GENOMIC DNA]</scope>
    <source>
        <strain evidence="23">DSM 684</strain>
    </source>
</reference>
<keyword evidence="24" id="KW-1185">Reference proteome</keyword>
<dbReference type="Gene3D" id="3.50.30.10">
    <property type="entry name" value="Phosphohistidine domain"/>
    <property type="match status" value="1"/>
</dbReference>
<dbReference type="PANTHER" id="PTHR46244">
    <property type="entry name" value="PHOSPHOENOLPYRUVATE-PROTEIN PHOSPHOTRANSFERASE"/>
    <property type="match status" value="1"/>
</dbReference>
<dbReference type="SUPFAM" id="SSF52009">
    <property type="entry name" value="Phosphohistidine domain"/>
    <property type="match status" value="1"/>
</dbReference>
<evidence type="ECO:0000256" key="16">
    <source>
        <dbReference type="PIRNR" id="PIRNR000732"/>
    </source>
</evidence>
<sequence>MTNSVKSKQAEHYHAVAASPGIAIGEVYLLDRQRVSVVEYDISDEQISVEIDIFHAAVEKSRQQLRDIQQQLSHHTQSEHFYIIDTQLMILDDEMLLRGTTGFIQEKQINASAALKRVLKQFKKTFECIEDEYLRERGSDIELVGERILRNIRGKNQQQIQNLDRKSIVVAHDLSPADTLQMDKEQVIGFVTDLGGRTSHTAILARSLGLPAVVGLETITSTVSTGMAIIIDGSHGEVILNPDPATLQEYLEKKRRYEFYQQHLQTFCALPACTADGVKVTLQANIELPDEADIALKNGATGIGLLRTEFMYMARSTPPSEQDQFEGYKALVEKIHPSPVTIRTLDVGGDKFVQDLSLQDEANPAMGLRSIRLSLHEKHLFRIQLRAILRASAYGRVRLLFPMISGVAEVRACRKILAEVMDELRKEHVAFDENLPVGIMIETPSAVFLADLLAREVDFFSVGTNDLIQYCLAVDRSNEHVAYLYDPCHPAILRALKTISDAARQAGISASICGEMAAEPMYSLVLLAMGYTDMSMNSCGLSRVKKIMRQWHSADGHALLEQILSRSTATQIAADLRQTVLRHFPDDMQEWEI</sequence>
<evidence type="ECO:0000256" key="14">
    <source>
        <dbReference type="ARBA" id="ARBA00022842"/>
    </source>
</evidence>
<dbReference type="GO" id="GO:0009401">
    <property type="term" value="P:phosphoenolpyruvate-dependent sugar phosphotransferase system"/>
    <property type="evidence" value="ECO:0007669"/>
    <property type="project" value="UniProtKB-KW"/>
</dbReference>
<comment type="caution">
    <text evidence="23">The sequence shown here is derived from an EMBL/GenBank/DDBJ whole genome shotgun (WGS) entry which is preliminary data.</text>
</comment>
<name>Q1K319_DESA6</name>
<dbReference type="GO" id="GO:0008965">
    <property type="term" value="F:phosphoenolpyruvate-protein phosphotransferase activity"/>
    <property type="evidence" value="ECO:0007669"/>
    <property type="project" value="UniProtKB-EC"/>
</dbReference>
<dbReference type="Pfam" id="PF05524">
    <property type="entry name" value="PEP-utilisers_N"/>
    <property type="match status" value="1"/>
</dbReference>
<evidence type="ECO:0000259" key="20">
    <source>
        <dbReference type="Pfam" id="PF00391"/>
    </source>
</evidence>
<dbReference type="GO" id="GO:0016301">
    <property type="term" value="F:kinase activity"/>
    <property type="evidence" value="ECO:0007669"/>
    <property type="project" value="UniProtKB-KW"/>
</dbReference>
<feature type="binding site" evidence="18">
    <location>
        <position position="307"/>
    </location>
    <ligand>
        <name>phosphoenolpyruvate</name>
        <dbReference type="ChEBI" id="CHEBI:58702"/>
    </ligand>
</feature>
<comment type="catalytic activity">
    <reaction evidence="1 16">
        <text>L-histidyl-[protein] + phosphoenolpyruvate = N(pros)-phospho-L-histidyl-[protein] + pyruvate</text>
        <dbReference type="Rhea" id="RHEA:23880"/>
        <dbReference type="Rhea" id="RHEA-COMP:9745"/>
        <dbReference type="Rhea" id="RHEA-COMP:9746"/>
        <dbReference type="ChEBI" id="CHEBI:15361"/>
        <dbReference type="ChEBI" id="CHEBI:29979"/>
        <dbReference type="ChEBI" id="CHEBI:58702"/>
        <dbReference type="ChEBI" id="CHEBI:64837"/>
        <dbReference type="EC" id="2.7.3.9"/>
    </reaction>
</comment>
<dbReference type="EMBL" id="AAEW02000003">
    <property type="protein sequence ID" value="EAT16712.1"/>
    <property type="molecule type" value="Genomic_DNA"/>
</dbReference>
<evidence type="ECO:0000313" key="24">
    <source>
        <dbReference type="Proteomes" id="UP000005695"/>
    </source>
</evidence>
<feature type="active site" description="Tele-phosphohistidine intermediate" evidence="17">
    <location>
        <position position="200"/>
    </location>
</feature>
<dbReference type="PIRSF" id="PIRSF000732">
    <property type="entry name" value="PTS_enzyme_I"/>
    <property type="match status" value="1"/>
</dbReference>
<comment type="function">
    <text evidence="16">General (non sugar-specific) component of the phosphoenolpyruvate-dependent sugar phosphotransferase system (sugar PTS). This major carbohydrate active-transport system catalyzes the phosphorylation of incoming sugar substrates concomitantly with their translocation across the cell membrane. Enzyme I transfers the phosphoryl group from phosphoenolpyruvate (PEP) to the phosphoryl carrier protein (HPr).</text>
</comment>
<dbReference type="InterPro" id="IPR050499">
    <property type="entry name" value="PEP-utilizing_PTS_enzyme"/>
</dbReference>
<dbReference type="InterPro" id="IPR015813">
    <property type="entry name" value="Pyrv/PenolPyrv_kinase-like_dom"/>
</dbReference>
<evidence type="ECO:0000256" key="18">
    <source>
        <dbReference type="PIRSR" id="PIRSR000732-2"/>
    </source>
</evidence>
<evidence type="ECO:0000256" key="1">
    <source>
        <dbReference type="ARBA" id="ARBA00000683"/>
    </source>
</evidence>
<evidence type="ECO:0000256" key="17">
    <source>
        <dbReference type="PIRSR" id="PIRSR000732-1"/>
    </source>
</evidence>
<dbReference type="GO" id="GO:0046872">
    <property type="term" value="F:metal ion binding"/>
    <property type="evidence" value="ECO:0007669"/>
    <property type="project" value="UniProtKB-KW"/>
</dbReference>
<feature type="binding site" evidence="19">
    <location>
        <position position="442"/>
    </location>
    <ligand>
        <name>Mg(2+)</name>
        <dbReference type="ChEBI" id="CHEBI:18420"/>
    </ligand>
</feature>
<dbReference type="InterPro" id="IPR008731">
    <property type="entry name" value="PTS_EIN"/>
</dbReference>
<evidence type="ECO:0000256" key="2">
    <source>
        <dbReference type="ARBA" id="ARBA00001946"/>
    </source>
</evidence>
<evidence type="ECO:0000259" key="22">
    <source>
        <dbReference type="Pfam" id="PF05524"/>
    </source>
</evidence>
<dbReference type="InterPro" id="IPR008279">
    <property type="entry name" value="PEP-util_enz_mobile_dom"/>
</dbReference>
<keyword evidence="10 16" id="KW-0808">Transferase</keyword>
<keyword evidence="9 16" id="KW-0762">Sugar transport</keyword>
<dbReference type="InterPro" id="IPR040442">
    <property type="entry name" value="Pyrv_kinase-like_dom_sf"/>
</dbReference>
<protein>
    <recommendedName>
        <fullName evidence="6 16">Phosphoenolpyruvate-protein phosphotransferase</fullName>
        <ecNumber evidence="5 16">2.7.3.9</ecNumber>
    </recommendedName>
    <alternativeName>
        <fullName evidence="15 16">Phosphotransferase system, enzyme I</fullName>
    </alternativeName>
</protein>
<reference evidence="23" key="2">
    <citation type="submission" date="2006-05" db="EMBL/GenBank/DDBJ databases">
        <title>Sequencing of the draft genome and assembly of Desulfuromonas acetoxidans DSM 684.</title>
        <authorList>
            <consortium name="US DOE Joint Genome Institute (JGI-PGF)"/>
            <person name="Copeland A."/>
            <person name="Lucas S."/>
            <person name="Lapidus A."/>
            <person name="Barry K."/>
            <person name="Detter J.C."/>
            <person name="Glavina del Rio T."/>
            <person name="Hammon N."/>
            <person name="Israni S."/>
            <person name="Dalin E."/>
            <person name="Tice H."/>
            <person name="Bruce D."/>
            <person name="Pitluck S."/>
            <person name="Richardson P."/>
        </authorList>
    </citation>
    <scope>NUCLEOTIDE SEQUENCE [LARGE SCALE GENOMIC DNA]</scope>
    <source>
        <strain evidence="23">DSM 684</strain>
    </source>
</reference>
<comment type="similarity">
    <text evidence="4 16">Belongs to the PEP-utilizing enzyme family.</text>
</comment>
<dbReference type="SUPFAM" id="SSF51621">
    <property type="entry name" value="Phosphoenolpyruvate/pyruvate domain"/>
    <property type="match status" value="1"/>
</dbReference>
<keyword evidence="14 16" id="KW-0460">Magnesium</keyword>
<keyword evidence="7 16" id="KW-0813">Transport</keyword>
<evidence type="ECO:0000256" key="6">
    <source>
        <dbReference type="ARBA" id="ARBA00016544"/>
    </source>
</evidence>
<feature type="binding site" evidence="18">
    <location>
        <position position="476"/>
    </location>
    <ligand>
        <name>phosphoenolpyruvate</name>
        <dbReference type="ChEBI" id="CHEBI:58702"/>
    </ligand>
</feature>
<feature type="binding site" evidence="19">
    <location>
        <position position="466"/>
    </location>
    <ligand>
        <name>Mg(2+)</name>
        <dbReference type="ChEBI" id="CHEBI:18420"/>
    </ligand>
</feature>
<evidence type="ECO:0000259" key="21">
    <source>
        <dbReference type="Pfam" id="PF02896"/>
    </source>
</evidence>
<dbReference type="InterPro" id="IPR036618">
    <property type="entry name" value="PtsI_HPr-bd_sf"/>
</dbReference>
<feature type="domain" description="PEP-utilising enzyme C-terminal" evidence="21">
    <location>
        <begin position="264"/>
        <end position="551"/>
    </location>
</feature>
<accession>Q1K319</accession>
<feature type="domain" description="PEP-utilising enzyme mobile" evidence="20">
    <location>
        <begin position="164"/>
        <end position="236"/>
    </location>
</feature>
<dbReference type="Gene3D" id="1.10.274.10">
    <property type="entry name" value="PtsI, HPr-binding domain"/>
    <property type="match status" value="1"/>
</dbReference>
<feature type="active site" description="Proton donor" evidence="17">
    <location>
        <position position="513"/>
    </location>
</feature>
<dbReference type="InterPro" id="IPR036637">
    <property type="entry name" value="Phosphohistidine_dom_sf"/>
</dbReference>
<dbReference type="InterPro" id="IPR006318">
    <property type="entry name" value="PTS_EI-like"/>
</dbReference>
<evidence type="ECO:0000256" key="19">
    <source>
        <dbReference type="PIRSR" id="PIRSR000732-3"/>
    </source>
</evidence>
<evidence type="ECO:0000256" key="5">
    <source>
        <dbReference type="ARBA" id="ARBA00012232"/>
    </source>
</evidence>
<evidence type="ECO:0000256" key="9">
    <source>
        <dbReference type="ARBA" id="ARBA00022597"/>
    </source>
</evidence>
<dbReference type="SUPFAM" id="SSF47831">
    <property type="entry name" value="Enzyme I of the PEP:sugar phosphotransferase system HPr-binding (sub)domain"/>
    <property type="match status" value="1"/>
</dbReference>
<comment type="subcellular location">
    <subcellularLocation>
        <location evidence="3 16">Cytoplasm</location>
    </subcellularLocation>
</comment>
<evidence type="ECO:0000256" key="12">
    <source>
        <dbReference type="ARBA" id="ARBA00022723"/>
    </source>
</evidence>
<dbReference type="PROSITE" id="PS00370">
    <property type="entry name" value="PEP_ENZYMES_PHOS_SITE"/>
    <property type="match status" value="1"/>
</dbReference>
<evidence type="ECO:0000256" key="13">
    <source>
        <dbReference type="ARBA" id="ARBA00022777"/>
    </source>
</evidence>
<comment type="cofactor">
    <cofactor evidence="2 16 19">
        <name>Mg(2+)</name>
        <dbReference type="ChEBI" id="CHEBI:18420"/>
    </cofactor>
</comment>
<feature type="domain" description="Phosphotransferase system enzyme I N-terminal" evidence="22">
    <location>
        <begin position="15"/>
        <end position="137"/>
    </location>
</feature>
<dbReference type="Pfam" id="PF02896">
    <property type="entry name" value="PEP-utilizers_C"/>
    <property type="match status" value="1"/>
</dbReference>
<proteinExistence type="inferred from homology"/>
<dbReference type="Proteomes" id="UP000005695">
    <property type="component" value="Unassembled WGS sequence"/>
</dbReference>